<protein>
    <submittedName>
        <fullName evidence="2">Uncharacterized protein</fullName>
    </submittedName>
</protein>
<proteinExistence type="predicted"/>
<dbReference type="RefSeq" id="WP_066289701.1">
    <property type="nucleotide sequence ID" value="NZ_CP016761.1"/>
</dbReference>
<dbReference type="Gene3D" id="1.25.40.10">
    <property type="entry name" value="Tetratricopeptide repeat domain"/>
    <property type="match status" value="1"/>
</dbReference>
<dbReference type="Proteomes" id="UP000077412">
    <property type="component" value="Chromosome"/>
</dbReference>
<dbReference type="KEGG" id="far:ABE41_010285"/>
<feature type="repeat" description="TPR" evidence="1">
    <location>
        <begin position="9"/>
        <end position="42"/>
    </location>
</feature>
<dbReference type="SUPFAM" id="SSF48452">
    <property type="entry name" value="TPR-like"/>
    <property type="match status" value="1"/>
</dbReference>
<dbReference type="InterPro" id="IPR019734">
    <property type="entry name" value="TPR_rpt"/>
</dbReference>
<dbReference type="AlphaFoldDB" id="A0A1B1Z4Y8"/>
<dbReference type="SMART" id="SM00028">
    <property type="entry name" value="TPR"/>
    <property type="match status" value="1"/>
</dbReference>
<keyword evidence="1" id="KW-0802">TPR repeat</keyword>
<evidence type="ECO:0000313" key="2">
    <source>
        <dbReference type="EMBL" id="ANX12399.1"/>
    </source>
</evidence>
<organism evidence="2 3">
    <name type="scientific">Fictibacillus arsenicus</name>
    <dbReference type="NCBI Taxonomy" id="255247"/>
    <lineage>
        <taxon>Bacteria</taxon>
        <taxon>Bacillati</taxon>
        <taxon>Bacillota</taxon>
        <taxon>Bacilli</taxon>
        <taxon>Bacillales</taxon>
        <taxon>Fictibacillaceae</taxon>
        <taxon>Fictibacillus</taxon>
    </lineage>
</organism>
<gene>
    <name evidence="2" type="ORF">ABE41_010285</name>
</gene>
<dbReference type="EMBL" id="CP016761">
    <property type="protein sequence ID" value="ANX12399.1"/>
    <property type="molecule type" value="Genomic_DNA"/>
</dbReference>
<evidence type="ECO:0000313" key="3">
    <source>
        <dbReference type="Proteomes" id="UP000077412"/>
    </source>
</evidence>
<evidence type="ECO:0000256" key="1">
    <source>
        <dbReference type="PROSITE-ProRule" id="PRU00339"/>
    </source>
</evidence>
<keyword evidence="3" id="KW-1185">Reference proteome</keyword>
<accession>A0A1B1Z4Y8</accession>
<dbReference type="InterPro" id="IPR011990">
    <property type="entry name" value="TPR-like_helical_dom_sf"/>
</dbReference>
<dbReference type="PROSITE" id="PS50005">
    <property type="entry name" value="TPR"/>
    <property type="match status" value="1"/>
</dbReference>
<sequence>MVELEKQLSQTKYNLGREYAKNGKKEEALKELNKALLLDTDNFLIRKQRCYIRYPEKFSQMIDIEWQQKQLEKEKAKEAQLKGDLVCGPEGCVIPGTRTLNDKSE</sequence>
<name>A0A1B1Z4Y8_9BACL</name>
<reference evidence="2 3" key="1">
    <citation type="submission" date="2016-08" db="EMBL/GenBank/DDBJ databases">
        <title>Complete genome sequence of Fictibacillus arsenicus G25-54, a strain with toxicity to nematodes and a potential arsenic-resistance activity.</title>
        <authorList>
            <person name="Zheng Z."/>
        </authorList>
    </citation>
    <scope>NUCLEOTIDE SEQUENCE [LARGE SCALE GENOMIC DNA]</scope>
    <source>
        <strain evidence="2 3">G25-54</strain>
    </source>
</reference>